<protein>
    <submittedName>
        <fullName evidence="3">Redox-sensitive transcriptional activator SoxR</fullName>
    </submittedName>
</protein>
<evidence type="ECO:0000259" key="2">
    <source>
        <dbReference type="PROSITE" id="PS50937"/>
    </source>
</evidence>
<dbReference type="GO" id="GO:0003700">
    <property type="term" value="F:DNA-binding transcription factor activity"/>
    <property type="evidence" value="ECO:0007669"/>
    <property type="project" value="InterPro"/>
</dbReference>
<dbReference type="InterPro" id="IPR009061">
    <property type="entry name" value="DNA-bd_dom_put_sf"/>
</dbReference>
<dbReference type="Pfam" id="PF13411">
    <property type="entry name" value="MerR_1"/>
    <property type="match status" value="1"/>
</dbReference>
<comment type="caution">
    <text evidence="3">The sequence shown here is derived from an EMBL/GenBank/DDBJ whole genome shotgun (WGS) entry which is preliminary data.</text>
</comment>
<dbReference type="PANTHER" id="PTHR30204:SF97">
    <property type="entry name" value="MERR FAMILY REGULATORY PROTEIN"/>
    <property type="match status" value="1"/>
</dbReference>
<proteinExistence type="predicted"/>
<name>A0A645AVQ1_9ZZZZ</name>
<dbReference type="AlphaFoldDB" id="A0A645AVQ1"/>
<dbReference type="GO" id="GO:0003677">
    <property type="term" value="F:DNA binding"/>
    <property type="evidence" value="ECO:0007669"/>
    <property type="project" value="UniProtKB-KW"/>
</dbReference>
<accession>A0A645AVQ1</accession>
<organism evidence="3">
    <name type="scientific">bioreactor metagenome</name>
    <dbReference type="NCBI Taxonomy" id="1076179"/>
    <lineage>
        <taxon>unclassified sequences</taxon>
        <taxon>metagenomes</taxon>
        <taxon>ecological metagenomes</taxon>
    </lineage>
</organism>
<dbReference type="InterPro" id="IPR000551">
    <property type="entry name" value="MerR-type_HTH_dom"/>
</dbReference>
<dbReference type="EMBL" id="VSSQ01015057">
    <property type="protein sequence ID" value="MPM54983.1"/>
    <property type="molecule type" value="Genomic_DNA"/>
</dbReference>
<gene>
    <name evidence="3" type="primary">soxR_2</name>
    <name evidence="3" type="ORF">SDC9_101766</name>
</gene>
<dbReference type="InterPro" id="IPR047057">
    <property type="entry name" value="MerR_fam"/>
</dbReference>
<reference evidence="3" key="1">
    <citation type="submission" date="2019-08" db="EMBL/GenBank/DDBJ databases">
        <authorList>
            <person name="Kucharzyk K."/>
            <person name="Murdoch R.W."/>
            <person name="Higgins S."/>
            <person name="Loffler F."/>
        </authorList>
    </citation>
    <scope>NUCLEOTIDE SEQUENCE</scope>
</reference>
<feature type="domain" description="HTH merR-type" evidence="2">
    <location>
        <begin position="7"/>
        <end position="75"/>
    </location>
</feature>
<evidence type="ECO:0000313" key="3">
    <source>
        <dbReference type="EMBL" id="MPM54983.1"/>
    </source>
</evidence>
<dbReference type="SUPFAM" id="SSF46955">
    <property type="entry name" value="Putative DNA-binding domain"/>
    <property type="match status" value="1"/>
</dbReference>
<evidence type="ECO:0000256" key="1">
    <source>
        <dbReference type="ARBA" id="ARBA00023125"/>
    </source>
</evidence>
<dbReference type="PANTHER" id="PTHR30204">
    <property type="entry name" value="REDOX-CYCLING DRUG-SENSING TRANSCRIPTIONAL ACTIVATOR SOXR"/>
    <property type="match status" value="1"/>
</dbReference>
<sequence>MSLHESGLSVGQLAERMHIAPSAVRWYDDHDLLPSERTSNNHRRFFADACCRIAMIRAAQRAGLTVAEIREALTALPPGQAPTQQDWDRFAAHLHSVVGERINELFALLDELAPSANHHSLDGDVQETP</sequence>
<dbReference type="SMART" id="SM00422">
    <property type="entry name" value="HTH_MERR"/>
    <property type="match status" value="1"/>
</dbReference>
<dbReference type="Gene3D" id="1.10.1660.10">
    <property type="match status" value="1"/>
</dbReference>
<dbReference type="PROSITE" id="PS50937">
    <property type="entry name" value="HTH_MERR_2"/>
    <property type="match status" value="1"/>
</dbReference>
<keyword evidence="1" id="KW-0238">DNA-binding</keyword>